<feature type="non-terminal residue" evidence="2">
    <location>
        <position position="112"/>
    </location>
</feature>
<evidence type="ECO:0000259" key="1">
    <source>
        <dbReference type="Pfam" id="PF06985"/>
    </source>
</evidence>
<keyword evidence="3" id="KW-1185">Reference proteome</keyword>
<dbReference type="PANTHER" id="PTHR24148:SF77">
    <property type="entry name" value="HETEROKARYON INCOMPATIBILITY DOMAIN-CONTAINING PROTEIN"/>
    <property type="match status" value="1"/>
</dbReference>
<feature type="non-terminal residue" evidence="2">
    <location>
        <position position="1"/>
    </location>
</feature>
<organism evidence="2 3">
    <name type="scientific">Cercospora zeae-maydis SCOH1-5</name>
    <dbReference type="NCBI Taxonomy" id="717836"/>
    <lineage>
        <taxon>Eukaryota</taxon>
        <taxon>Fungi</taxon>
        <taxon>Dikarya</taxon>
        <taxon>Ascomycota</taxon>
        <taxon>Pezizomycotina</taxon>
        <taxon>Dothideomycetes</taxon>
        <taxon>Dothideomycetidae</taxon>
        <taxon>Mycosphaerellales</taxon>
        <taxon>Mycosphaerellaceae</taxon>
        <taxon>Cercospora</taxon>
    </lineage>
</organism>
<dbReference type="Pfam" id="PF06985">
    <property type="entry name" value="HET"/>
    <property type="match status" value="1"/>
</dbReference>
<sequence>EFRLLRLLPSSRGEHIKGELRTVSIHDKSVNHKAVSYQWGQDEPSLEILLDDHPILVRKNLHGFLVQMNLEQRENWFFINALVTNQDDSEEKASQVTMMGRIYREAEEVFAW</sequence>
<evidence type="ECO:0000313" key="2">
    <source>
        <dbReference type="EMBL" id="KAF2206381.1"/>
    </source>
</evidence>
<dbReference type="InterPro" id="IPR052895">
    <property type="entry name" value="HetReg/Transcr_Mod"/>
</dbReference>
<dbReference type="PANTHER" id="PTHR24148">
    <property type="entry name" value="ANKYRIN REPEAT DOMAIN-CONTAINING PROTEIN 39 HOMOLOG-RELATED"/>
    <property type="match status" value="1"/>
</dbReference>
<accession>A0A6A6F1I3</accession>
<dbReference type="OrthoDB" id="3553147at2759"/>
<proteinExistence type="predicted"/>
<gene>
    <name evidence="2" type="ORF">CERZMDRAFT_14385</name>
</gene>
<feature type="domain" description="Heterokaryon incompatibility" evidence="1">
    <location>
        <begin position="33"/>
        <end position="112"/>
    </location>
</feature>
<dbReference type="InterPro" id="IPR010730">
    <property type="entry name" value="HET"/>
</dbReference>
<name>A0A6A6F1I3_9PEZI</name>
<protein>
    <recommendedName>
        <fullName evidence="1">Heterokaryon incompatibility domain-containing protein</fullName>
    </recommendedName>
</protein>
<dbReference type="AlphaFoldDB" id="A0A6A6F1I3"/>
<dbReference type="Proteomes" id="UP000799539">
    <property type="component" value="Unassembled WGS sequence"/>
</dbReference>
<reference evidence="2" key="1">
    <citation type="journal article" date="2020" name="Stud. Mycol.">
        <title>101 Dothideomycetes genomes: a test case for predicting lifestyles and emergence of pathogens.</title>
        <authorList>
            <person name="Haridas S."/>
            <person name="Albert R."/>
            <person name="Binder M."/>
            <person name="Bloem J."/>
            <person name="Labutti K."/>
            <person name="Salamov A."/>
            <person name="Andreopoulos B."/>
            <person name="Baker S."/>
            <person name="Barry K."/>
            <person name="Bills G."/>
            <person name="Bluhm B."/>
            <person name="Cannon C."/>
            <person name="Castanera R."/>
            <person name="Culley D."/>
            <person name="Daum C."/>
            <person name="Ezra D."/>
            <person name="Gonzalez J."/>
            <person name="Henrissat B."/>
            <person name="Kuo A."/>
            <person name="Liang C."/>
            <person name="Lipzen A."/>
            <person name="Lutzoni F."/>
            <person name="Magnuson J."/>
            <person name="Mondo S."/>
            <person name="Nolan M."/>
            <person name="Ohm R."/>
            <person name="Pangilinan J."/>
            <person name="Park H.-J."/>
            <person name="Ramirez L."/>
            <person name="Alfaro M."/>
            <person name="Sun H."/>
            <person name="Tritt A."/>
            <person name="Yoshinaga Y."/>
            <person name="Zwiers L.-H."/>
            <person name="Turgeon B."/>
            <person name="Goodwin S."/>
            <person name="Spatafora J."/>
            <person name="Crous P."/>
            <person name="Grigoriev I."/>
        </authorList>
    </citation>
    <scope>NUCLEOTIDE SEQUENCE</scope>
    <source>
        <strain evidence="2">SCOH1-5</strain>
    </source>
</reference>
<dbReference type="EMBL" id="ML992722">
    <property type="protein sequence ID" value="KAF2206381.1"/>
    <property type="molecule type" value="Genomic_DNA"/>
</dbReference>
<evidence type="ECO:0000313" key="3">
    <source>
        <dbReference type="Proteomes" id="UP000799539"/>
    </source>
</evidence>